<reference evidence="2" key="1">
    <citation type="submission" date="2022-11" db="UniProtKB">
        <authorList>
            <consortium name="WormBaseParasite"/>
        </authorList>
    </citation>
    <scope>IDENTIFICATION</scope>
</reference>
<name>A0AC35FA07_9BILA</name>
<proteinExistence type="predicted"/>
<sequence length="359" mass="42170">MVVLSAINLYDNIRRKYNNDWIDRLSHVYSSGALIIFALIFFFESLVDNPIVCLSNAFEDDMWFRYIRSSCYVENKYFITPNQTDFPLDSTRQSVSVDYYPWILVLFIIQAICFVLPHWIWESLNSKTGIPLRSLAIGLTDKIFWMMKPSKYVSSMYIIYKLANLINVLFQLFFLNSFLLTRYYFGGVKIFWDIVVKDIDWSISGHFPRIVFCDFNRRDDPTSSSFGSTAQCLLQFNLLYECMYVALWFWLVIILVINAFSVIGTISFIQSDNRRLKFVERLLYPHKNNTYPHKYGKKDENVEYFVHKVLGGDGVITLRILLANLTQYKVSRFTKALFESCKDLPIKKKEDDAEKVAEP</sequence>
<dbReference type="Proteomes" id="UP000887580">
    <property type="component" value="Unplaced"/>
</dbReference>
<organism evidence="1 2">
    <name type="scientific">Panagrolaimus sp. PS1159</name>
    <dbReference type="NCBI Taxonomy" id="55785"/>
    <lineage>
        <taxon>Eukaryota</taxon>
        <taxon>Metazoa</taxon>
        <taxon>Ecdysozoa</taxon>
        <taxon>Nematoda</taxon>
        <taxon>Chromadorea</taxon>
        <taxon>Rhabditida</taxon>
        <taxon>Tylenchina</taxon>
        <taxon>Panagrolaimomorpha</taxon>
        <taxon>Panagrolaimoidea</taxon>
        <taxon>Panagrolaimidae</taxon>
        <taxon>Panagrolaimus</taxon>
    </lineage>
</organism>
<dbReference type="WBParaSite" id="PS1159_v2.g1534.t1">
    <property type="protein sequence ID" value="PS1159_v2.g1534.t1"/>
    <property type="gene ID" value="PS1159_v2.g1534"/>
</dbReference>
<accession>A0AC35FA07</accession>
<evidence type="ECO:0000313" key="2">
    <source>
        <dbReference type="WBParaSite" id="PS1159_v2.g1534.t1"/>
    </source>
</evidence>
<evidence type="ECO:0000313" key="1">
    <source>
        <dbReference type="Proteomes" id="UP000887580"/>
    </source>
</evidence>
<protein>
    <submittedName>
        <fullName evidence="2">Innexin</fullName>
    </submittedName>
</protein>